<evidence type="ECO:0000313" key="1">
    <source>
        <dbReference type="EMBL" id="MFD2590224.1"/>
    </source>
</evidence>
<evidence type="ECO:0000313" key="2">
    <source>
        <dbReference type="Proteomes" id="UP001597459"/>
    </source>
</evidence>
<dbReference type="Gene3D" id="3.30.300.20">
    <property type="match status" value="1"/>
</dbReference>
<dbReference type="InterPro" id="IPR036102">
    <property type="entry name" value="OsmC/Ohrsf"/>
</dbReference>
<name>A0ABW5N5M5_9FLAO</name>
<dbReference type="EMBL" id="JBHULX010000003">
    <property type="protein sequence ID" value="MFD2590224.1"/>
    <property type="molecule type" value="Genomic_DNA"/>
</dbReference>
<keyword evidence="1" id="KW-0575">Peroxidase</keyword>
<gene>
    <name evidence="1" type="ORF">ACFSTE_05230</name>
</gene>
<keyword evidence="2" id="KW-1185">Reference proteome</keyword>
<reference evidence="2" key="1">
    <citation type="journal article" date="2019" name="Int. J. Syst. Evol. Microbiol.">
        <title>The Global Catalogue of Microorganisms (GCM) 10K type strain sequencing project: providing services to taxonomists for standard genome sequencing and annotation.</title>
        <authorList>
            <consortium name="The Broad Institute Genomics Platform"/>
            <consortium name="The Broad Institute Genome Sequencing Center for Infectious Disease"/>
            <person name="Wu L."/>
            <person name="Ma J."/>
        </authorList>
    </citation>
    <scope>NUCLEOTIDE SEQUENCE [LARGE SCALE GENOMIC DNA]</scope>
    <source>
        <strain evidence="2">KCTC 42423</strain>
    </source>
</reference>
<organism evidence="1 2">
    <name type="scientific">Aquimarina hainanensis</name>
    <dbReference type="NCBI Taxonomy" id="1578017"/>
    <lineage>
        <taxon>Bacteria</taxon>
        <taxon>Pseudomonadati</taxon>
        <taxon>Bacteroidota</taxon>
        <taxon>Flavobacteriia</taxon>
        <taxon>Flavobacteriales</taxon>
        <taxon>Flavobacteriaceae</taxon>
        <taxon>Aquimarina</taxon>
    </lineage>
</organism>
<dbReference type="PANTHER" id="PTHR35368:SF1">
    <property type="entry name" value="HYDROPEROXIDE REDUCTASE"/>
    <property type="match status" value="1"/>
</dbReference>
<accession>A0ABW5N5M5</accession>
<dbReference type="GO" id="GO:0004601">
    <property type="term" value="F:peroxidase activity"/>
    <property type="evidence" value="ECO:0007669"/>
    <property type="project" value="UniProtKB-KW"/>
</dbReference>
<sequence length="176" mass="19386">MLNGINLKGLQEYTDLIGKEEKEAYSSYGITAQWQGGVNTKITTHNQKVGSNEIQKDFSFEIGEPNELLGDNSRPTPQDYLLGGLAGCMMVGFVAGASGKGIKLNKVKLHITGTLDLRGFLNVNPESPIGFDTIEFSFDVDGDGTQEQYNDIINNVRQFSPNYRTITDKVNMKLKS</sequence>
<keyword evidence="1" id="KW-0560">Oxidoreductase</keyword>
<protein>
    <submittedName>
        <fullName evidence="1">OsmC family protein</fullName>
        <ecNumber evidence="1">1.11.1.-</ecNumber>
    </submittedName>
</protein>
<dbReference type="InterPro" id="IPR052924">
    <property type="entry name" value="OsmC/Ohr_hydroprdx_reductase"/>
</dbReference>
<dbReference type="EC" id="1.11.1.-" evidence="1"/>
<dbReference type="SUPFAM" id="SSF82784">
    <property type="entry name" value="OsmC-like"/>
    <property type="match status" value="1"/>
</dbReference>
<dbReference type="PANTHER" id="PTHR35368">
    <property type="entry name" value="HYDROPEROXIDE REDUCTASE"/>
    <property type="match status" value="1"/>
</dbReference>
<comment type="caution">
    <text evidence="1">The sequence shown here is derived from an EMBL/GenBank/DDBJ whole genome shotgun (WGS) entry which is preliminary data.</text>
</comment>
<proteinExistence type="predicted"/>
<dbReference type="RefSeq" id="WP_378298016.1">
    <property type="nucleotide sequence ID" value="NZ_JBHULX010000003.1"/>
</dbReference>
<dbReference type="Pfam" id="PF02566">
    <property type="entry name" value="OsmC"/>
    <property type="match status" value="1"/>
</dbReference>
<dbReference type="Proteomes" id="UP001597459">
    <property type="component" value="Unassembled WGS sequence"/>
</dbReference>
<dbReference type="InterPro" id="IPR003718">
    <property type="entry name" value="OsmC/Ohr_fam"/>
</dbReference>
<dbReference type="InterPro" id="IPR015946">
    <property type="entry name" value="KH_dom-like_a/b"/>
</dbReference>